<feature type="compositionally biased region" description="Low complexity" evidence="1">
    <location>
        <begin position="48"/>
        <end position="61"/>
    </location>
</feature>
<feature type="compositionally biased region" description="Pro residues" evidence="1">
    <location>
        <begin position="38"/>
        <end position="47"/>
    </location>
</feature>
<feature type="compositionally biased region" description="Basic and acidic residues" evidence="1">
    <location>
        <begin position="19"/>
        <end position="30"/>
    </location>
</feature>
<comment type="caution">
    <text evidence="2">The sequence shown here is derived from an EMBL/GenBank/DDBJ whole genome shotgun (WGS) entry which is preliminary data.</text>
</comment>
<reference evidence="2" key="1">
    <citation type="submission" date="2018-10" db="EMBL/GenBank/DDBJ databases">
        <title>Effector identification in a new, highly contiguous assembly of the strawberry crown rot pathogen Phytophthora cactorum.</title>
        <authorList>
            <person name="Armitage A.D."/>
            <person name="Nellist C.F."/>
            <person name="Bates H."/>
            <person name="Vickerstaff R.J."/>
            <person name="Harrison R.J."/>
        </authorList>
    </citation>
    <scope>NUCLEOTIDE SEQUENCE</scope>
    <source>
        <strain evidence="2">4040</strain>
    </source>
</reference>
<organism evidence="2 3">
    <name type="scientific">Phytophthora cactorum</name>
    <dbReference type="NCBI Taxonomy" id="29920"/>
    <lineage>
        <taxon>Eukaryota</taxon>
        <taxon>Sar</taxon>
        <taxon>Stramenopiles</taxon>
        <taxon>Oomycota</taxon>
        <taxon>Peronosporomycetes</taxon>
        <taxon>Peronosporales</taxon>
        <taxon>Peronosporaceae</taxon>
        <taxon>Phytophthora</taxon>
    </lineage>
</organism>
<feature type="compositionally biased region" description="Low complexity" evidence="1">
    <location>
        <begin position="1"/>
        <end position="15"/>
    </location>
</feature>
<evidence type="ECO:0000313" key="2">
    <source>
        <dbReference type="EMBL" id="KAG2894094.1"/>
    </source>
</evidence>
<proteinExistence type="predicted"/>
<feature type="region of interest" description="Disordered" evidence="1">
    <location>
        <begin position="1"/>
        <end position="86"/>
    </location>
</feature>
<gene>
    <name evidence="2" type="ORF">PC117_g23568</name>
</gene>
<dbReference type="EMBL" id="RCMK01001446">
    <property type="protein sequence ID" value="KAG2894094.1"/>
    <property type="molecule type" value="Genomic_DNA"/>
</dbReference>
<dbReference type="AlphaFoldDB" id="A0A8T1B0V3"/>
<evidence type="ECO:0000256" key="1">
    <source>
        <dbReference type="SAM" id="MobiDB-lite"/>
    </source>
</evidence>
<protein>
    <submittedName>
        <fullName evidence="2">Uncharacterized protein</fullName>
    </submittedName>
</protein>
<evidence type="ECO:0000313" key="3">
    <source>
        <dbReference type="Proteomes" id="UP000736787"/>
    </source>
</evidence>
<sequence>MLSHLHLQSSSLRSSPRIRLCESRQGDTDHSNTQQPPEAAPPAPPGTSAPMNPAPALSAPSEAPPALPAATEVQAEPPVAPPVPFDASAPVTDASLQAMLAESSEASVDQMMTSMIPYLTAIVRHQVQLHVSPPHLACWLTLLIA</sequence>
<dbReference type="VEuPathDB" id="FungiDB:PC110_g23761"/>
<feature type="compositionally biased region" description="Low complexity" evidence="1">
    <location>
        <begin position="68"/>
        <end position="77"/>
    </location>
</feature>
<dbReference type="Proteomes" id="UP000736787">
    <property type="component" value="Unassembled WGS sequence"/>
</dbReference>
<accession>A0A8T1B0V3</accession>
<name>A0A8T1B0V3_9STRA</name>